<evidence type="ECO:0000313" key="2">
    <source>
        <dbReference type="EMBL" id="CAD2181225.1"/>
    </source>
</evidence>
<feature type="signal peptide" evidence="1">
    <location>
        <begin position="1"/>
        <end position="22"/>
    </location>
</feature>
<proteinExistence type="predicted"/>
<dbReference type="AlphaFoldDB" id="A0A6V7W213"/>
<comment type="caution">
    <text evidence="2">The sequence shown here is derived from an EMBL/GenBank/DDBJ whole genome shotgun (WGS) entry which is preliminary data.</text>
</comment>
<reference evidence="2 3" key="1">
    <citation type="submission" date="2020-08" db="EMBL/GenBank/DDBJ databases">
        <authorList>
            <person name="Koutsovoulos G."/>
            <person name="Danchin GJ E."/>
        </authorList>
    </citation>
    <scope>NUCLEOTIDE SEQUENCE [LARGE SCALE GENOMIC DNA]</scope>
</reference>
<organism evidence="2 3">
    <name type="scientific">Meloidogyne enterolobii</name>
    <name type="common">Root-knot nematode worm</name>
    <name type="synonym">Meloidogyne mayaguensis</name>
    <dbReference type="NCBI Taxonomy" id="390850"/>
    <lineage>
        <taxon>Eukaryota</taxon>
        <taxon>Metazoa</taxon>
        <taxon>Ecdysozoa</taxon>
        <taxon>Nematoda</taxon>
        <taxon>Chromadorea</taxon>
        <taxon>Rhabditida</taxon>
        <taxon>Tylenchina</taxon>
        <taxon>Tylenchomorpha</taxon>
        <taxon>Tylenchoidea</taxon>
        <taxon>Meloidogynidae</taxon>
        <taxon>Meloidogyninae</taxon>
        <taxon>Meloidogyne</taxon>
    </lineage>
</organism>
<sequence length="243" mass="28158">MKLFLLTLIIYFELILLDLANGMNERSKRKHGSGSSRSKKTKEMENLEEECIILGDRIRLYPGEEYNVGDMVEVDANGDIYLAELIQINDKEFTAVIKGGDLNGRKVKGGTYYVRMAKKVGDIVGAKNKNRRTGQDEVLLAKVIQIRENGKYEIQIIQKPLFGKNFDRFPKELFKTKVFDVDEDVEVEVDKDVWVKAEVVEVPDRNRDTYRVEFTEQSELYGEQADIYAINMRRIEEETHIQH</sequence>
<gene>
    <name evidence="2" type="ORF">MENT_LOCUS33357</name>
</gene>
<dbReference type="Proteomes" id="UP000580250">
    <property type="component" value="Unassembled WGS sequence"/>
</dbReference>
<dbReference type="EMBL" id="CAJEWN010000394">
    <property type="protein sequence ID" value="CAD2181225.1"/>
    <property type="molecule type" value="Genomic_DNA"/>
</dbReference>
<feature type="chain" id="PRO_5027693713" evidence="1">
    <location>
        <begin position="23"/>
        <end position="243"/>
    </location>
</feature>
<evidence type="ECO:0000256" key="1">
    <source>
        <dbReference type="SAM" id="SignalP"/>
    </source>
</evidence>
<keyword evidence="1" id="KW-0732">Signal</keyword>
<protein>
    <submittedName>
        <fullName evidence="2">Uncharacterized protein</fullName>
    </submittedName>
</protein>
<evidence type="ECO:0000313" key="3">
    <source>
        <dbReference type="Proteomes" id="UP000580250"/>
    </source>
</evidence>
<accession>A0A6V7W213</accession>
<name>A0A6V7W213_MELEN</name>